<protein>
    <submittedName>
        <fullName evidence="3">Uncharacterized protein</fullName>
    </submittedName>
</protein>
<evidence type="ECO:0000313" key="3">
    <source>
        <dbReference type="Ensembl" id="ENSMMOP00000024568.1"/>
    </source>
</evidence>
<organism evidence="3 4">
    <name type="scientific">Mola mola</name>
    <name type="common">Ocean sunfish</name>
    <name type="synonym">Tetraodon mola</name>
    <dbReference type="NCBI Taxonomy" id="94237"/>
    <lineage>
        <taxon>Eukaryota</taxon>
        <taxon>Metazoa</taxon>
        <taxon>Chordata</taxon>
        <taxon>Craniata</taxon>
        <taxon>Vertebrata</taxon>
        <taxon>Euteleostomi</taxon>
        <taxon>Actinopterygii</taxon>
        <taxon>Neopterygii</taxon>
        <taxon>Teleostei</taxon>
        <taxon>Neoteleostei</taxon>
        <taxon>Acanthomorphata</taxon>
        <taxon>Eupercaria</taxon>
        <taxon>Tetraodontiformes</taxon>
        <taxon>Molidae</taxon>
        <taxon>Mola</taxon>
    </lineage>
</organism>
<reference evidence="3" key="2">
    <citation type="submission" date="2025-09" db="UniProtKB">
        <authorList>
            <consortium name="Ensembl"/>
        </authorList>
    </citation>
    <scope>IDENTIFICATION</scope>
</reference>
<feature type="region of interest" description="Disordered" evidence="2">
    <location>
        <begin position="221"/>
        <end position="258"/>
    </location>
</feature>
<sequence>MLKQILKDMYIDPDVLNALNEEQKKTLFLKMRQEQVRRWKEHEEKLQVGPETANSKNVSWLLGRGGEVAVIVIGEVDELTSKFICSAIGEKKTPSPQNNANCQTILKSRKMTEPIIAERENAPKTQPGISINLEVCRNQTDIVNLKITIVIMLLLYPLIYECERISLLYPSLSLSLSLSLSPLPDDGASEASWRAAPDEARSAGSVPPCAGRGRVAQLMKTFSAENATTPAQTPPRGVKPPLPTKPNHLRLAATPTVR</sequence>
<evidence type="ECO:0000256" key="2">
    <source>
        <dbReference type="SAM" id="MobiDB-lite"/>
    </source>
</evidence>
<dbReference type="STRING" id="94237.ENSMMOP00000024568"/>
<dbReference type="Ensembl" id="ENSMMOT00000024979.1">
    <property type="protein sequence ID" value="ENSMMOP00000024568.1"/>
    <property type="gene ID" value="ENSMMOG00000018678.1"/>
</dbReference>
<dbReference type="PANTHER" id="PTHR14388">
    <property type="entry name" value="T CELL-SPECIFIC ADAPTER PROTEIN TSAD"/>
    <property type="match status" value="1"/>
</dbReference>
<reference evidence="3" key="1">
    <citation type="submission" date="2025-08" db="UniProtKB">
        <authorList>
            <consortium name="Ensembl"/>
        </authorList>
    </citation>
    <scope>IDENTIFICATION</scope>
</reference>
<dbReference type="AlphaFoldDB" id="A0A3Q3X150"/>
<proteinExistence type="predicted"/>
<dbReference type="OMA" id="YECERIS"/>
<feature type="region of interest" description="Disordered" evidence="2">
    <location>
        <begin position="187"/>
        <end position="208"/>
    </location>
</feature>
<keyword evidence="1" id="KW-0727">SH2 domain</keyword>
<evidence type="ECO:0000256" key="1">
    <source>
        <dbReference type="ARBA" id="ARBA00022999"/>
    </source>
</evidence>
<accession>A0A3Q3X150</accession>
<name>A0A3Q3X150_MOLML</name>
<dbReference type="GO" id="GO:0005737">
    <property type="term" value="C:cytoplasm"/>
    <property type="evidence" value="ECO:0007669"/>
    <property type="project" value="TreeGrafter"/>
</dbReference>
<dbReference type="Proteomes" id="UP000261620">
    <property type="component" value="Unplaced"/>
</dbReference>
<evidence type="ECO:0000313" key="4">
    <source>
        <dbReference type="Proteomes" id="UP000261620"/>
    </source>
</evidence>
<keyword evidence="4" id="KW-1185">Reference proteome</keyword>
<dbReference type="PANTHER" id="PTHR14388:SF5">
    <property type="entry name" value="SH2 DOMAIN-CONTAINING PROTEIN 4A"/>
    <property type="match status" value="1"/>
</dbReference>